<name>A0ACB8CHQ2_DERSI</name>
<dbReference type="Proteomes" id="UP000821865">
    <property type="component" value="Chromosome 7"/>
</dbReference>
<evidence type="ECO:0000313" key="2">
    <source>
        <dbReference type="Proteomes" id="UP000821865"/>
    </source>
</evidence>
<comment type="caution">
    <text evidence="1">The sequence shown here is derived from an EMBL/GenBank/DDBJ whole genome shotgun (WGS) entry which is preliminary data.</text>
</comment>
<accession>A0ACB8CHQ2</accession>
<dbReference type="EMBL" id="CM023476">
    <property type="protein sequence ID" value="KAH7942242.1"/>
    <property type="molecule type" value="Genomic_DNA"/>
</dbReference>
<protein>
    <submittedName>
        <fullName evidence="1">Uncharacterized protein</fullName>
    </submittedName>
</protein>
<reference evidence="1" key="1">
    <citation type="submission" date="2020-05" db="EMBL/GenBank/DDBJ databases">
        <title>Large-scale comparative analyses of tick genomes elucidate their genetic diversity and vector capacities.</title>
        <authorList>
            <person name="Jia N."/>
            <person name="Wang J."/>
            <person name="Shi W."/>
            <person name="Du L."/>
            <person name="Sun Y."/>
            <person name="Zhan W."/>
            <person name="Jiang J."/>
            <person name="Wang Q."/>
            <person name="Zhang B."/>
            <person name="Ji P."/>
            <person name="Sakyi L.B."/>
            <person name="Cui X."/>
            <person name="Yuan T."/>
            <person name="Jiang B."/>
            <person name="Yang W."/>
            <person name="Lam T.T.-Y."/>
            <person name="Chang Q."/>
            <person name="Ding S."/>
            <person name="Wang X."/>
            <person name="Zhu J."/>
            <person name="Ruan X."/>
            <person name="Zhao L."/>
            <person name="Wei J."/>
            <person name="Que T."/>
            <person name="Du C."/>
            <person name="Cheng J."/>
            <person name="Dai P."/>
            <person name="Han X."/>
            <person name="Huang E."/>
            <person name="Gao Y."/>
            <person name="Liu J."/>
            <person name="Shao H."/>
            <person name="Ye R."/>
            <person name="Li L."/>
            <person name="Wei W."/>
            <person name="Wang X."/>
            <person name="Wang C."/>
            <person name="Yang T."/>
            <person name="Huo Q."/>
            <person name="Li W."/>
            <person name="Guo W."/>
            <person name="Chen H."/>
            <person name="Zhou L."/>
            <person name="Ni X."/>
            <person name="Tian J."/>
            <person name="Zhou Y."/>
            <person name="Sheng Y."/>
            <person name="Liu T."/>
            <person name="Pan Y."/>
            <person name="Xia L."/>
            <person name="Li J."/>
            <person name="Zhao F."/>
            <person name="Cao W."/>
        </authorList>
    </citation>
    <scope>NUCLEOTIDE SEQUENCE</scope>
    <source>
        <strain evidence="1">Dsil-2018</strain>
    </source>
</reference>
<keyword evidence="2" id="KW-1185">Reference proteome</keyword>
<proteinExistence type="predicted"/>
<organism evidence="1 2">
    <name type="scientific">Dermacentor silvarum</name>
    <name type="common">Tick</name>
    <dbReference type="NCBI Taxonomy" id="543639"/>
    <lineage>
        <taxon>Eukaryota</taxon>
        <taxon>Metazoa</taxon>
        <taxon>Ecdysozoa</taxon>
        <taxon>Arthropoda</taxon>
        <taxon>Chelicerata</taxon>
        <taxon>Arachnida</taxon>
        <taxon>Acari</taxon>
        <taxon>Parasitiformes</taxon>
        <taxon>Ixodida</taxon>
        <taxon>Ixodoidea</taxon>
        <taxon>Ixodidae</taxon>
        <taxon>Rhipicephalinae</taxon>
        <taxon>Dermacentor</taxon>
    </lineage>
</organism>
<evidence type="ECO:0000313" key="1">
    <source>
        <dbReference type="EMBL" id="KAH7942242.1"/>
    </source>
</evidence>
<sequence>MYGHGSQAELYDDVAGRFRTCAKIRYPDPPRGVPVLNTSNVPYRASTRTQYRKLLCVIDTRYFSARRPYVVDLLPTTYCSELIFYAAYVDDAHLFKGVNIHWDRPGGYCDEEFTPAYFRAFIEVLYLKNMSLILTVPPVLELVRNFWLISLTRYTDYVIVTTHTLRRKGVLDCSGRREFAVASYLAIREHVLNETASPFEAAKVVYSIALGADVFRATVPLSSPRLLDAATPSSVFDGPTVQTNKTSYDHVCRMPKGVFDGECAYAIRQQSTGSTELALFAGPEELATRMRNSYASRMGDTPVAVYDLFLDDFGGNCVYAGGPTTRDSPLVAAIAETGL</sequence>
<gene>
    <name evidence="1" type="ORF">HPB49_022268</name>
</gene>